<sequence>MVFIAAVIFIITSLKDTKPVYFLMGLLLSAIIYAALFLDYKFSSRAYGLGSYFMFPFYMILLPFIIGLVTKFSPVKYVKLISIVCFISVMFSGFFILFFNKYTLDIVDWLELPKYY</sequence>
<reference evidence="2 3" key="1">
    <citation type="submission" date="2014-12" db="EMBL/GenBank/DDBJ databases">
        <title>Genome sequence of Flavobacterium beibuense RSKm HC5.</title>
        <authorList>
            <person name="Kim J.F."/>
            <person name="Song J.Y."/>
            <person name="Kwak M.-J."/>
            <person name="Lee S.-W."/>
        </authorList>
    </citation>
    <scope>NUCLEOTIDE SEQUENCE [LARGE SCALE GENOMIC DNA]</scope>
    <source>
        <strain evidence="2 3">RSKm HC5</strain>
    </source>
</reference>
<gene>
    <name evidence="2" type="ORF">NU09_1514</name>
</gene>
<keyword evidence="1" id="KW-0812">Transmembrane</keyword>
<dbReference type="EMBL" id="JUIW01000005">
    <property type="protein sequence ID" value="RYJ43176.1"/>
    <property type="molecule type" value="Genomic_DNA"/>
</dbReference>
<dbReference type="Proteomes" id="UP000289775">
    <property type="component" value="Unassembled WGS sequence"/>
</dbReference>
<evidence type="ECO:0000313" key="2">
    <source>
        <dbReference type="EMBL" id="RYJ43176.1"/>
    </source>
</evidence>
<name>A0A444WBJ8_9FLAO</name>
<feature type="transmembrane region" description="Helical" evidence="1">
    <location>
        <begin position="77"/>
        <end position="99"/>
    </location>
</feature>
<feature type="transmembrane region" description="Helical" evidence="1">
    <location>
        <begin position="20"/>
        <end position="38"/>
    </location>
</feature>
<dbReference type="AlphaFoldDB" id="A0A444WBJ8"/>
<protein>
    <submittedName>
        <fullName evidence="2">Uncharacterized protein</fullName>
    </submittedName>
</protein>
<organism evidence="2 3">
    <name type="scientific">Flavobacterium beibuense</name>
    <dbReference type="NCBI Taxonomy" id="657326"/>
    <lineage>
        <taxon>Bacteria</taxon>
        <taxon>Pseudomonadati</taxon>
        <taxon>Bacteroidota</taxon>
        <taxon>Flavobacteriia</taxon>
        <taxon>Flavobacteriales</taxon>
        <taxon>Flavobacteriaceae</taxon>
        <taxon>Flavobacterium</taxon>
    </lineage>
</organism>
<feature type="transmembrane region" description="Helical" evidence="1">
    <location>
        <begin position="50"/>
        <end position="70"/>
    </location>
</feature>
<keyword evidence="1" id="KW-0472">Membrane</keyword>
<keyword evidence="1" id="KW-1133">Transmembrane helix</keyword>
<accession>A0A444WBJ8</accession>
<keyword evidence="3" id="KW-1185">Reference proteome</keyword>
<comment type="caution">
    <text evidence="2">The sequence shown here is derived from an EMBL/GenBank/DDBJ whole genome shotgun (WGS) entry which is preliminary data.</text>
</comment>
<evidence type="ECO:0000256" key="1">
    <source>
        <dbReference type="SAM" id="Phobius"/>
    </source>
</evidence>
<proteinExistence type="predicted"/>
<evidence type="ECO:0000313" key="3">
    <source>
        <dbReference type="Proteomes" id="UP000289775"/>
    </source>
</evidence>